<dbReference type="AlphaFoldDB" id="A0A7R9FLD0"/>
<accession>A0A7R9FLD0</accession>
<gene>
    <name evidence="1" type="ORF">TTEB3V08_LOCUS3790</name>
</gene>
<name>A0A7R9FLD0_9NEOP</name>
<sequence length="84" mass="9298">MKNLNCEDFGKAVEDDYFGSVPDNFKQESIRFGNPRTPDDMDWSILYPKYFPGTSSEVPSSTDKRVEFADVGCGYGGLLGTSLS</sequence>
<proteinExistence type="predicted"/>
<evidence type="ECO:0000313" key="1">
    <source>
        <dbReference type="EMBL" id="CAD7455736.1"/>
    </source>
</evidence>
<evidence type="ECO:0008006" key="2">
    <source>
        <dbReference type="Google" id="ProtNLM"/>
    </source>
</evidence>
<dbReference type="Gene3D" id="3.40.50.150">
    <property type="entry name" value="Vaccinia Virus protein VP39"/>
    <property type="match status" value="1"/>
</dbReference>
<dbReference type="EMBL" id="OE001012">
    <property type="protein sequence ID" value="CAD7455736.1"/>
    <property type="molecule type" value="Genomic_DNA"/>
</dbReference>
<protein>
    <recommendedName>
        <fullName evidence="2">Methyltransferase</fullName>
    </recommendedName>
</protein>
<reference evidence="1" key="1">
    <citation type="submission" date="2020-11" db="EMBL/GenBank/DDBJ databases">
        <authorList>
            <person name="Tran Van P."/>
        </authorList>
    </citation>
    <scope>NUCLEOTIDE SEQUENCE</scope>
</reference>
<dbReference type="InterPro" id="IPR029063">
    <property type="entry name" value="SAM-dependent_MTases_sf"/>
</dbReference>
<organism evidence="1">
    <name type="scientific">Timema tahoe</name>
    <dbReference type="NCBI Taxonomy" id="61484"/>
    <lineage>
        <taxon>Eukaryota</taxon>
        <taxon>Metazoa</taxon>
        <taxon>Ecdysozoa</taxon>
        <taxon>Arthropoda</taxon>
        <taxon>Hexapoda</taxon>
        <taxon>Insecta</taxon>
        <taxon>Pterygota</taxon>
        <taxon>Neoptera</taxon>
        <taxon>Polyneoptera</taxon>
        <taxon>Phasmatodea</taxon>
        <taxon>Timematodea</taxon>
        <taxon>Timematoidea</taxon>
        <taxon>Timematidae</taxon>
        <taxon>Timema</taxon>
    </lineage>
</organism>